<dbReference type="RefSeq" id="WP_215488219.1">
    <property type="nucleotide sequence ID" value="NZ_BAAAPJ010000003.1"/>
</dbReference>
<name>A0ABS5XWR0_9MICO</name>
<evidence type="ECO:0008006" key="3">
    <source>
        <dbReference type="Google" id="ProtNLM"/>
    </source>
</evidence>
<comment type="caution">
    <text evidence="1">The sequence shown here is derived from an EMBL/GenBank/DDBJ whole genome shotgun (WGS) entry which is preliminary data.</text>
</comment>
<dbReference type="Proteomes" id="UP000740605">
    <property type="component" value="Unassembled WGS sequence"/>
</dbReference>
<evidence type="ECO:0000313" key="2">
    <source>
        <dbReference type="Proteomes" id="UP000740605"/>
    </source>
</evidence>
<gene>
    <name evidence="1" type="ORF">J0P97_13030</name>
</gene>
<protein>
    <recommendedName>
        <fullName evidence="3">Transposase</fullName>
    </recommendedName>
</protein>
<keyword evidence="2" id="KW-1185">Reference proteome</keyword>
<evidence type="ECO:0000313" key="1">
    <source>
        <dbReference type="EMBL" id="MBT8798986.1"/>
    </source>
</evidence>
<sequence length="87" mass="9910">MAILPIPLEGFEHVLSILHSDAERRNPRNYAGFSERSGIQRRPKTASWKWNVGKKRARVTSAGAVLRRMPKTNAGKNEFGLRKLRLI</sequence>
<accession>A0ABS5XWR0</accession>
<dbReference type="EMBL" id="JAFLHG010000012">
    <property type="protein sequence ID" value="MBT8798986.1"/>
    <property type="molecule type" value="Genomic_DNA"/>
</dbReference>
<organism evidence="1 2">
    <name type="scientific">Microbacterium flavum</name>
    <dbReference type="NCBI Taxonomy" id="415216"/>
    <lineage>
        <taxon>Bacteria</taxon>
        <taxon>Bacillati</taxon>
        <taxon>Actinomycetota</taxon>
        <taxon>Actinomycetes</taxon>
        <taxon>Micrococcales</taxon>
        <taxon>Microbacteriaceae</taxon>
        <taxon>Microbacterium</taxon>
    </lineage>
</organism>
<proteinExistence type="predicted"/>
<reference evidence="1 2" key="1">
    <citation type="submission" date="2021-03" db="EMBL/GenBank/DDBJ databases">
        <title>Microbacterium pauli sp. nov., isolated from microfiltered milk.</title>
        <authorList>
            <person name="Bellassi P."/>
            <person name="Fontana A."/>
            <person name="Callegari M.L."/>
            <person name="Lorenzo M."/>
            <person name="Cappa F."/>
        </authorList>
    </citation>
    <scope>NUCLEOTIDE SEQUENCE [LARGE SCALE GENOMIC DNA]</scope>
    <source>
        <strain evidence="1 2">DSM 18909</strain>
    </source>
</reference>